<dbReference type="InterPro" id="IPR029028">
    <property type="entry name" value="Alpha/beta_knot_MTases"/>
</dbReference>
<dbReference type="PANTHER" id="PTHR40703:SF1">
    <property type="entry name" value="TRNA (PSEUDOURIDINE(54)-N(1))-METHYLTRANSFERASE"/>
    <property type="match status" value="1"/>
</dbReference>
<accession>A0A2H4PZL1</accession>
<dbReference type="CDD" id="cd18087">
    <property type="entry name" value="TrmY-like"/>
    <property type="match status" value="1"/>
</dbReference>
<reference evidence="7 8" key="1">
    <citation type="submission" date="2016-10" db="EMBL/GenBank/DDBJ databases">
        <authorList>
            <person name="de Groot N.N."/>
        </authorList>
    </citation>
    <scope>NUCLEOTIDE SEQUENCE [LARGE SCALE GENOMIC DNA]</scope>
    <source>
        <strain evidence="7 8">DSM 22187</strain>
    </source>
</reference>
<comment type="subcellular location">
    <subcellularLocation>
        <location evidence="6">Cytoplasm</location>
    </subcellularLocation>
</comment>
<comment type="similarity">
    <text evidence="6">Belongs to the methyltransferase superfamily. TrmY family.</text>
</comment>
<dbReference type="SUPFAM" id="SSF75217">
    <property type="entry name" value="alpha/beta knot"/>
    <property type="match status" value="1"/>
</dbReference>
<comment type="catalytic activity">
    <reaction evidence="6">
        <text>pseudouridine(54) in tRNA + S-adenosyl-L-methionine = N(1)-methylpseudouridine(54) in tRNA + S-adenosyl-L-homocysteine + H(+)</text>
        <dbReference type="Rhea" id="RHEA:55292"/>
        <dbReference type="Rhea" id="RHEA-COMP:14140"/>
        <dbReference type="Rhea" id="RHEA-COMP:14141"/>
        <dbReference type="ChEBI" id="CHEBI:15378"/>
        <dbReference type="ChEBI" id="CHEBI:57856"/>
        <dbReference type="ChEBI" id="CHEBI:59789"/>
        <dbReference type="ChEBI" id="CHEBI:65314"/>
        <dbReference type="ChEBI" id="CHEBI:74890"/>
        <dbReference type="EC" id="2.1.1.257"/>
    </reaction>
</comment>
<dbReference type="GO" id="GO:0005737">
    <property type="term" value="C:cytoplasm"/>
    <property type="evidence" value="ECO:0007669"/>
    <property type="project" value="UniProtKB-SubCell"/>
</dbReference>
<evidence type="ECO:0000256" key="1">
    <source>
        <dbReference type="ARBA" id="ARBA00022490"/>
    </source>
</evidence>
<dbReference type="Pfam" id="PF04013">
    <property type="entry name" value="Methyltrn_RNA_2"/>
    <property type="match status" value="1"/>
</dbReference>
<sequence length="198" mass="21756">MRQFIVLGHEAPTTSEFSLSDLSGGAGRLDVLCRCVNAGLFVSHGIREDVRVHLVLNDEYTVRFDGSTAKHLYPDERAVASRIRGALEARDDAIGHQPADVSPGVKLYRMDFESTLDTVARDGTVVELHEDGESLAEAAPPENPIFVLSDHHDVTDDEAELLAEQADQRISVGPEILHADQTMTVVQNWLDTAGYETY</sequence>
<evidence type="ECO:0000256" key="3">
    <source>
        <dbReference type="ARBA" id="ARBA00022679"/>
    </source>
</evidence>
<evidence type="ECO:0000256" key="5">
    <source>
        <dbReference type="ARBA" id="ARBA00022694"/>
    </source>
</evidence>
<evidence type="ECO:0000313" key="8">
    <source>
        <dbReference type="Proteomes" id="UP000198888"/>
    </source>
</evidence>
<keyword evidence="2 6" id="KW-0489">Methyltransferase</keyword>
<evidence type="ECO:0000313" key="7">
    <source>
        <dbReference type="EMBL" id="SEI97054.1"/>
    </source>
</evidence>
<protein>
    <recommendedName>
        <fullName evidence="6">tRNA (pseudouridine(54)-N(1))-methyltransferase</fullName>
        <ecNumber evidence="6">2.1.1.257</ecNumber>
    </recommendedName>
</protein>
<dbReference type="AlphaFoldDB" id="A0A1H6V242"/>
<dbReference type="InterPro" id="IPR007158">
    <property type="entry name" value="TrmY"/>
</dbReference>
<dbReference type="Gene3D" id="3.40.1280.10">
    <property type="match status" value="1"/>
</dbReference>
<dbReference type="PANTHER" id="PTHR40703">
    <property type="entry name" value="TRNA (PSEUDOURIDINE(54)-N(1))-METHYLTRANSFERASE"/>
    <property type="match status" value="1"/>
</dbReference>
<accession>A0A1H6V242</accession>
<evidence type="ECO:0000256" key="2">
    <source>
        <dbReference type="ARBA" id="ARBA00022603"/>
    </source>
</evidence>
<proteinExistence type="inferred from homology"/>
<dbReference type="STRING" id="1073996.SAMN05444271_11426"/>
<evidence type="ECO:0000256" key="4">
    <source>
        <dbReference type="ARBA" id="ARBA00022691"/>
    </source>
</evidence>
<dbReference type="KEGG" id="hae:halTADL_0770"/>
<dbReference type="NCBIfam" id="NF002560">
    <property type="entry name" value="PRK02135.1"/>
    <property type="match status" value="1"/>
</dbReference>
<dbReference type="Proteomes" id="UP000198888">
    <property type="component" value="Unassembled WGS sequence"/>
</dbReference>
<keyword evidence="4 6" id="KW-0949">S-adenosyl-L-methionine</keyword>
<organism evidence="7 8">
    <name type="scientific">Halohasta litchfieldiae</name>
    <dbReference type="NCBI Taxonomy" id="1073996"/>
    <lineage>
        <taxon>Archaea</taxon>
        <taxon>Methanobacteriati</taxon>
        <taxon>Methanobacteriota</taxon>
        <taxon>Stenosarchaea group</taxon>
        <taxon>Halobacteria</taxon>
        <taxon>Halobacteriales</taxon>
        <taxon>Haloferacaceae</taxon>
        <taxon>Halohasta</taxon>
    </lineage>
</organism>
<dbReference type="RefSeq" id="WP_089672772.1">
    <property type="nucleotide sequence ID" value="NZ_CP024845.1"/>
</dbReference>
<dbReference type="GO" id="GO:0008757">
    <property type="term" value="F:S-adenosylmethionine-dependent methyltransferase activity"/>
    <property type="evidence" value="ECO:0007669"/>
    <property type="project" value="UniProtKB-UniRule"/>
</dbReference>
<keyword evidence="8" id="KW-1185">Reference proteome</keyword>
<keyword evidence="1 6" id="KW-0963">Cytoplasm</keyword>
<dbReference type="OrthoDB" id="27492at2157"/>
<dbReference type="GO" id="GO:0030488">
    <property type="term" value="P:tRNA methylation"/>
    <property type="evidence" value="ECO:0007669"/>
    <property type="project" value="UniProtKB-UniRule"/>
</dbReference>
<dbReference type="EMBL" id="FNYR01000014">
    <property type="protein sequence ID" value="SEI97054.1"/>
    <property type="molecule type" value="Genomic_DNA"/>
</dbReference>
<comment type="subunit">
    <text evidence="6">Homodimer.</text>
</comment>
<dbReference type="InterPro" id="IPR029026">
    <property type="entry name" value="tRNA_m1G_MTases_N"/>
</dbReference>
<gene>
    <name evidence="6" type="primary">trmY</name>
    <name evidence="7" type="ORF">SAMN05444271_11426</name>
</gene>
<name>A0A1H6V242_9EURY</name>
<dbReference type="GO" id="GO:0008175">
    <property type="term" value="F:tRNA methyltransferase activity"/>
    <property type="evidence" value="ECO:0007669"/>
    <property type="project" value="UniProtKB-UniRule"/>
</dbReference>
<feature type="binding site" evidence="6">
    <location>
        <position position="128"/>
    </location>
    <ligand>
        <name>S-adenosyl-L-methionine</name>
        <dbReference type="ChEBI" id="CHEBI:59789"/>
    </ligand>
</feature>
<dbReference type="GeneID" id="35001584"/>
<evidence type="ECO:0000256" key="6">
    <source>
        <dbReference type="HAMAP-Rule" id="MF_00587"/>
    </source>
</evidence>
<dbReference type="HAMAP" id="MF_00587">
    <property type="entry name" value="tRNA_methyltr_TrmY"/>
    <property type="match status" value="1"/>
</dbReference>
<comment type="caution">
    <text evidence="6">Lacks conserved residue(s) required for the propagation of feature annotation.</text>
</comment>
<dbReference type="EC" id="2.1.1.257" evidence="6"/>
<comment type="function">
    <text evidence="6">Specifically catalyzes the N1-methylation of pseudouridine at position 54 (Psi54) in tRNAs.</text>
</comment>
<keyword evidence="3 6" id="KW-0808">Transferase</keyword>
<keyword evidence="5 6" id="KW-0819">tRNA processing</keyword>